<reference evidence="2 3" key="1">
    <citation type="submission" date="2020-06" db="EMBL/GenBank/DDBJ databases">
        <title>Characterization of fructooligosaccharide metabolism and fructooligosaccharide-degrading enzymes in human commensal butyrate producers.</title>
        <authorList>
            <person name="Tanno H."/>
            <person name="Fujii T."/>
            <person name="Hirano K."/>
            <person name="Maeno S."/>
            <person name="Tonozuka T."/>
            <person name="Sakamoto M."/>
            <person name="Ohkuma M."/>
            <person name="Tochio T."/>
            <person name="Endo A."/>
        </authorList>
    </citation>
    <scope>NUCLEOTIDE SEQUENCE [LARGE SCALE GENOMIC DNA]</scope>
    <source>
        <strain evidence="2 3">JCM 31056</strain>
    </source>
</reference>
<evidence type="ECO:0000313" key="2">
    <source>
        <dbReference type="EMBL" id="GFO88609.1"/>
    </source>
</evidence>
<keyword evidence="3" id="KW-1185">Reference proteome</keyword>
<dbReference type="EMBL" id="BLYJ01000021">
    <property type="protein sequence ID" value="GFO88609.1"/>
    <property type="molecule type" value="Genomic_DNA"/>
</dbReference>
<evidence type="ECO:0000313" key="3">
    <source>
        <dbReference type="Proteomes" id="UP000620147"/>
    </source>
</evidence>
<feature type="compositionally biased region" description="Basic and acidic residues" evidence="1">
    <location>
        <begin position="30"/>
        <end position="39"/>
    </location>
</feature>
<dbReference type="Proteomes" id="UP000620147">
    <property type="component" value="Unassembled WGS sequence"/>
</dbReference>
<gene>
    <name evidence="2" type="ORF">BUFA31_17730</name>
</gene>
<organism evidence="2 3">
    <name type="scientific">Butyricicoccus faecihominis</name>
    <dbReference type="NCBI Taxonomy" id="1712515"/>
    <lineage>
        <taxon>Bacteria</taxon>
        <taxon>Bacillati</taxon>
        <taxon>Bacillota</taxon>
        <taxon>Clostridia</taxon>
        <taxon>Eubacteriales</taxon>
        <taxon>Butyricicoccaceae</taxon>
        <taxon>Butyricicoccus</taxon>
    </lineage>
</organism>
<protein>
    <submittedName>
        <fullName evidence="2">Uncharacterized protein</fullName>
    </submittedName>
</protein>
<name>A0ABQ1E0X5_9FIRM</name>
<sequence>MPTAVGTASSPRRAPQRPRRPQTANPLAEVQRKTLRPERANPLTQFEYPGPPVQEKEPPR</sequence>
<proteinExistence type="predicted"/>
<feature type="region of interest" description="Disordered" evidence="1">
    <location>
        <begin position="1"/>
        <end position="60"/>
    </location>
</feature>
<accession>A0ABQ1E0X5</accession>
<evidence type="ECO:0000256" key="1">
    <source>
        <dbReference type="SAM" id="MobiDB-lite"/>
    </source>
</evidence>
<comment type="caution">
    <text evidence="2">The sequence shown here is derived from an EMBL/GenBank/DDBJ whole genome shotgun (WGS) entry which is preliminary data.</text>
</comment>